<evidence type="ECO:0000313" key="3">
    <source>
        <dbReference type="Proteomes" id="UP000004690"/>
    </source>
</evidence>
<dbReference type="EMBL" id="JH651379">
    <property type="protein sequence ID" value="EIJ39008.1"/>
    <property type="molecule type" value="Genomic_DNA"/>
</dbReference>
<name>I3C5W5_9FLAO</name>
<feature type="transmembrane region" description="Helical" evidence="1">
    <location>
        <begin position="53"/>
        <end position="72"/>
    </location>
</feature>
<keyword evidence="1" id="KW-1133">Transmembrane helix</keyword>
<reference evidence="2 3" key="1">
    <citation type="submission" date="2012-02" db="EMBL/GenBank/DDBJ databases">
        <title>Improved High-Quality Draft genome of Joostella marina DSM 19592.</title>
        <authorList>
            <consortium name="US DOE Joint Genome Institute (JGI-PGF)"/>
            <person name="Lucas S."/>
            <person name="Copeland A."/>
            <person name="Lapidus A."/>
            <person name="Bruce D."/>
            <person name="Goodwin L."/>
            <person name="Pitluck S."/>
            <person name="Peters L."/>
            <person name="Chertkov O."/>
            <person name="Ovchinnikova G."/>
            <person name="Kyrpides N."/>
            <person name="Mavromatis K."/>
            <person name="Detter J.C."/>
            <person name="Han C."/>
            <person name="Land M."/>
            <person name="Hauser L."/>
            <person name="Markowitz V."/>
            <person name="Cheng J.-F."/>
            <person name="Hugenholtz P."/>
            <person name="Woyke T."/>
            <person name="Wu D."/>
            <person name="Tindall B."/>
            <person name="Brambilla E."/>
            <person name="Klenk H.-P."/>
            <person name="Eisen J.A."/>
        </authorList>
    </citation>
    <scope>NUCLEOTIDE SEQUENCE [LARGE SCALE GENOMIC DNA]</scope>
    <source>
        <strain evidence="2 3">DSM 19592</strain>
    </source>
</reference>
<evidence type="ECO:0000256" key="1">
    <source>
        <dbReference type="SAM" id="Phobius"/>
    </source>
</evidence>
<proteinExistence type="predicted"/>
<dbReference type="STRING" id="926559.JoomaDRAFT_2010"/>
<accession>I3C5W5</accession>
<organism evidence="2 3">
    <name type="scientific">Galbibacter orientalis DSM 19592</name>
    <dbReference type="NCBI Taxonomy" id="926559"/>
    <lineage>
        <taxon>Bacteria</taxon>
        <taxon>Pseudomonadati</taxon>
        <taxon>Bacteroidota</taxon>
        <taxon>Flavobacteriia</taxon>
        <taxon>Flavobacteriales</taxon>
        <taxon>Flavobacteriaceae</taxon>
        <taxon>Galbibacter</taxon>
    </lineage>
</organism>
<dbReference type="RefSeq" id="WP_008612356.1">
    <property type="nucleotide sequence ID" value="NZ_JH651379.1"/>
</dbReference>
<sequence>MQLQIGELKIIDNALHINDGQKRQYIFLKIVLSLGLINGTLNLYHYFKGETHYSFLLIVIGLICAFALIWIFQFSNKEIIAFEEIKKVKLKKLLKRKSFIIYLKSGRKREILLPKYKTDSQELISIFRDRGFLQK</sequence>
<gene>
    <name evidence="2" type="ORF">JoomaDRAFT_2010</name>
</gene>
<keyword evidence="1" id="KW-0812">Transmembrane</keyword>
<protein>
    <submittedName>
        <fullName evidence="2">Uncharacterized protein</fullName>
    </submittedName>
</protein>
<dbReference type="AlphaFoldDB" id="I3C5W5"/>
<keyword evidence="1" id="KW-0472">Membrane</keyword>
<dbReference type="HOGENOM" id="CLU_1882959_0_0_10"/>
<dbReference type="Proteomes" id="UP000004690">
    <property type="component" value="Unassembled WGS sequence"/>
</dbReference>
<evidence type="ECO:0000313" key="2">
    <source>
        <dbReference type="EMBL" id="EIJ39008.1"/>
    </source>
</evidence>
<feature type="transmembrane region" description="Helical" evidence="1">
    <location>
        <begin position="26"/>
        <end position="47"/>
    </location>
</feature>
<keyword evidence="3" id="KW-1185">Reference proteome</keyword>